<protein>
    <submittedName>
        <fullName evidence="2">Uncharacterized protein</fullName>
    </submittedName>
</protein>
<feature type="region of interest" description="Disordered" evidence="1">
    <location>
        <begin position="1"/>
        <end position="22"/>
    </location>
</feature>
<organism evidence="2 3">
    <name type="scientific">Streptomyces rhizosphaericus</name>
    <dbReference type="NCBI Taxonomy" id="114699"/>
    <lineage>
        <taxon>Bacteria</taxon>
        <taxon>Bacillati</taxon>
        <taxon>Actinomycetota</taxon>
        <taxon>Actinomycetes</taxon>
        <taxon>Kitasatosporales</taxon>
        <taxon>Streptomycetaceae</taxon>
        <taxon>Streptomyces</taxon>
        <taxon>Streptomyces violaceusniger group</taxon>
    </lineage>
</organism>
<proteinExistence type="predicted"/>
<evidence type="ECO:0000313" key="2">
    <source>
        <dbReference type="EMBL" id="NEW72986.1"/>
    </source>
</evidence>
<name>A0A6G4AHR5_9ACTN</name>
<reference evidence="2" key="1">
    <citation type="submission" date="2020-02" db="EMBL/GenBank/DDBJ databases">
        <title>A new Streptomyces sp. for controlling soil-borne diseases.</title>
        <authorList>
            <person name="Li X."/>
            <person name="Tian Y."/>
            <person name="Gao K."/>
        </authorList>
    </citation>
    <scope>NUCLEOTIDE SEQUENCE [LARGE SCALE GENOMIC DNA]</scope>
    <source>
        <strain evidence="2">0250</strain>
    </source>
</reference>
<evidence type="ECO:0000256" key="1">
    <source>
        <dbReference type="SAM" id="MobiDB-lite"/>
    </source>
</evidence>
<keyword evidence="3" id="KW-1185">Reference proteome</keyword>
<feature type="compositionally biased region" description="Basic and acidic residues" evidence="1">
    <location>
        <begin position="8"/>
        <end position="18"/>
    </location>
</feature>
<accession>A0A6G4AHR5</accession>
<sequence>MRPSEVVESERDDPRGDVAEEVGDVDGMGVAVQIAMAGQPVREFGVRGLIAEARVLSLTSIVRESLSVR</sequence>
<dbReference type="RefSeq" id="WP_164429778.1">
    <property type="nucleotide sequence ID" value="NZ_JAAIKT010000026.1"/>
</dbReference>
<comment type="caution">
    <text evidence="2">The sequence shown here is derived from an EMBL/GenBank/DDBJ whole genome shotgun (WGS) entry which is preliminary data.</text>
</comment>
<dbReference type="AlphaFoldDB" id="A0A6G4AHR5"/>
<dbReference type="Proteomes" id="UP000476310">
    <property type="component" value="Unassembled WGS sequence"/>
</dbReference>
<evidence type="ECO:0000313" key="3">
    <source>
        <dbReference type="Proteomes" id="UP000476310"/>
    </source>
</evidence>
<gene>
    <name evidence="2" type="ORF">G4H13_22065</name>
</gene>
<dbReference type="EMBL" id="JAAIKT010000026">
    <property type="protein sequence ID" value="NEW72986.1"/>
    <property type="molecule type" value="Genomic_DNA"/>
</dbReference>